<dbReference type="SUPFAM" id="SSF55073">
    <property type="entry name" value="Nucleotide cyclase"/>
    <property type="match status" value="1"/>
</dbReference>
<proteinExistence type="predicted"/>
<feature type="transmembrane region" description="Helical" evidence="1">
    <location>
        <begin position="180"/>
        <end position="200"/>
    </location>
</feature>
<reference evidence="3" key="2">
    <citation type="submission" date="2013-03" db="EMBL/GenBank/DDBJ databases">
        <title>The Genome Sequence of Oribacterium sp. ACB1.</title>
        <authorList>
            <consortium name="The Broad Institute Genomics Platform"/>
            <consortium name="The Broad Institute Genome Sequencing Center for Infectious Disease"/>
            <person name="Earl A."/>
            <person name="Ward D."/>
            <person name="Feldgarden M."/>
            <person name="Gevers D."/>
            <person name="Sizova M."/>
            <person name="Hazen A."/>
            <person name="Epstein S."/>
            <person name="Walker B."/>
            <person name="Young S."/>
            <person name="Zeng Q."/>
            <person name="Gargeya S."/>
            <person name="Fitzgerald M."/>
            <person name="Haas B."/>
            <person name="Abouelleil A."/>
            <person name="Allen A.W."/>
            <person name="Alvarado L."/>
            <person name="Arachchi H.M."/>
            <person name="Berlin A.M."/>
            <person name="Chapman S.B."/>
            <person name="Gainer-Dewar J."/>
            <person name="Goldberg J."/>
            <person name="Griggs A."/>
            <person name="Gujja S."/>
            <person name="Hansen M."/>
            <person name="Howarth C."/>
            <person name="Imamovic A."/>
            <person name="Ireland A."/>
            <person name="Larimer J."/>
            <person name="McCowan C."/>
            <person name="Murphy C."/>
            <person name="Pearson M."/>
            <person name="Poon T.W."/>
            <person name="Priest M."/>
            <person name="Roberts A."/>
            <person name="Saif S."/>
            <person name="Shea T."/>
            <person name="Sisk P."/>
            <person name="Sykes S."/>
            <person name="Wortman J."/>
            <person name="Nusbaum C."/>
            <person name="Birren B."/>
        </authorList>
    </citation>
    <scope>NUCLEOTIDE SEQUENCE [LARGE SCALE GENOMIC DNA]</scope>
    <source>
        <strain evidence="3">ACB1</strain>
    </source>
</reference>
<keyword evidence="1" id="KW-0472">Membrane</keyword>
<protein>
    <submittedName>
        <fullName evidence="3">Diguanylate cyclase (GGDEF) domain-containing protein</fullName>
    </submittedName>
</protein>
<feature type="transmembrane region" description="Helical" evidence="1">
    <location>
        <begin position="272"/>
        <end position="293"/>
    </location>
</feature>
<feature type="transmembrane region" description="Helical" evidence="1">
    <location>
        <begin position="305"/>
        <end position="323"/>
    </location>
</feature>
<dbReference type="InterPro" id="IPR050469">
    <property type="entry name" value="Diguanylate_Cyclase"/>
</dbReference>
<evidence type="ECO:0000259" key="2">
    <source>
        <dbReference type="PROSITE" id="PS50887"/>
    </source>
</evidence>
<dbReference type="STRING" id="796943.HMPREF9625_02086"/>
<evidence type="ECO:0000313" key="4">
    <source>
        <dbReference type="Proteomes" id="UP000018461"/>
    </source>
</evidence>
<sequence length="588" mass="67590">MKQLYLLCKKNRTFILLFFSVLSGILFLRLFLSIWGRVPATNYRVLTEMSVEVLHEDGSIDHFDSHLFNFSSKKDKIILHLPLKENWKKEHQAINFFFYNSVVKAYYKDKLIVSFGEHLKRHMIGNLKVCIPVPIEAYGDEIRVEIFPKMPYMENNFDSPVMMAESDSLFFTIIGQETSYAIFVMTVVATFLAMMMFAFFSSIHIYAREGFWLMSMIFAITLWHLGNSGMMYMLTNYEDMNAVAEYIGMYLLLSTAPLYASYETERPLVKKYLRIAGSILFLLFLLSVALYLLPTGYTYVWHLRWAQGVQIVMLLSTIVSLIFPGRVVKNSSDHILGVGLVYVAILGIMEQVRLILSASVTHKWPLLLQWFVKVHYSKVLIILMIFVFITAFSFKLILVMQRNLEDEHLRVLAFSDNLTALGNRQYLQRKLDVLDNQHLTDYGVIFIDINDLKYTNDHFGHESGDQLIRMVALAIKGAVSASCGFCGRNGGDEFIAVISPEEYLEEVSKQILENLENIKEKEKTRFPVSISLGTATYSEVSAEIRLEGEIVTTGLVIQKADQRMYEAKSEYKKSKVGKAFLENKGRAW</sequence>
<dbReference type="AlphaFoldDB" id="G9WL29"/>
<dbReference type="PROSITE" id="PS50887">
    <property type="entry name" value="GGDEF"/>
    <property type="match status" value="1"/>
</dbReference>
<comment type="caution">
    <text evidence="3">The sequence shown here is derived from an EMBL/GenBank/DDBJ whole genome shotgun (WGS) entry which is preliminary data.</text>
</comment>
<keyword evidence="1" id="KW-0812">Transmembrane</keyword>
<keyword evidence="4" id="KW-1185">Reference proteome</keyword>
<dbReference type="Gene3D" id="3.30.70.270">
    <property type="match status" value="1"/>
</dbReference>
<dbReference type="InterPro" id="IPR000160">
    <property type="entry name" value="GGDEF_dom"/>
</dbReference>
<accession>G9WL29</accession>
<feature type="domain" description="GGDEF" evidence="2">
    <location>
        <begin position="440"/>
        <end position="583"/>
    </location>
</feature>
<feature type="transmembrane region" description="Helical" evidence="1">
    <location>
        <begin position="212"/>
        <end position="234"/>
    </location>
</feature>
<dbReference type="HOGENOM" id="CLU_463697_0_0_9"/>
<keyword evidence="1" id="KW-1133">Transmembrane helix</keyword>
<reference evidence="3" key="1">
    <citation type="submission" date="2011-08" db="EMBL/GenBank/DDBJ databases">
        <authorList>
            <consortium name="The Broad Institute Genome Sequencing Platform"/>
            <person name="Earl A."/>
            <person name="Ward D."/>
            <person name="Feldgarden M."/>
            <person name="Gevers D."/>
            <person name="Sizova M."/>
            <person name="Hazen A."/>
            <person name="Epstein S."/>
            <person name="Young S.K."/>
            <person name="Zeng Q."/>
            <person name="Gargeya S."/>
            <person name="Fitzgerald M."/>
            <person name="Haas B."/>
            <person name="Abouelleil A."/>
            <person name="Alvarado L."/>
            <person name="Arachchi H.M."/>
            <person name="Berlin A."/>
            <person name="Brown A."/>
            <person name="Chapman S.B."/>
            <person name="Chen Z."/>
            <person name="Dunbar C."/>
            <person name="Freedman E."/>
            <person name="Gearin G."/>
            <person name="Gellesch M."/>
            <person name="Goldberg J."/>
            <person name="Griggs A."/>
            <person name="Gujja S."/>
            <person name="Heiman D."/>
            <person name="Howarth C."/>
            <person name="Larson L."/>
            <person name="Lui A."/>
            <person name="MacDonald P.J.P."/>
            <person name="Montmayeur A."/>
            <person name="Murphy C."/>
            <person name="Neiman D."/>
            <person name="Pearson M."/>
            <person name="Priest M."/>
            <person name="Roberts A."/>
            <person name="Saif S."/>
            <person name="Shea T."/>
            <person name="Shenoy N."/>
            <person name="Sisk P."/>
            <person name="Stolte C."/>
            <person name="Sykes S."/>
            <person name="Wortman J."/>
            <person name="Nusbaum C."/>
            <person name="Birren B."/>
        </authorList>
    </citation>
    <scope>NUCLEOTIDE SEQUENCE</scope>
    <source>
        <strain evidence="3">ACB1</strain>
    </source>
</reference>
<dbReference type="InterPro" id="IPR029787">
    <property type="entry name" value="Nucleotide_cyclase"/>
</dbReference>
<dbReference type="NCBIfam" id="TIGR00254">
    <property type="entry name" value="GGDEF"/>
    <property type="match status" value="1"/>
</dbReference>
<gene>
    <name evidence="3" type="ORF">HMPREF9625_02086</name>
</gene>
<dbReference type="Proteomes" id="UP000018461">
    <property type="component" value="Unassembled WGS sequence"/>
</dbReference>
<dbReference type="PANTHER" id="PTHR45138">
    <property type="entry name" value="REGULATORY COMPONENTS OF SENSORY TRANSDUCTION SYSTEM"/>
    <property type="match status" value="1"/>
</dbReference>
<organism evidence="3 4">
    <name type="scientific">Oribacterium parvum ACB1</name>
    <dbReference type="NCBI Taxonomy" id="796943"/>
    <lineage>
        <taxon>Bacteria</taxon>
        <taxon>Bacillati</taxon>
        <taxon>Bacillota</taxon>
        <taxon>Clostridia</taxon>
        <taxon>Lachnospirales</taxon>
        <taxon>Lachnospiraceae</taxon>
        <taxon>Oribacterium</taxon>
    </lineage>
</organism>
<dbReference type="SMART" id="SM00267">
    <property type="entry name" value="GGDEF"/>
    <property type="match status" value="1"/>
</dbReference>
<dbReference type="RefSeq" id="WP_009535908.1">
    <property type="nucleotide sequence ID" value="NZ_KE148312.1"/>
</dbReference>
<dbReference type="PANTHER" id="PTHR45138:SF9">
    <property type="entry name" value="DIGUANYLATE CYCLASE DGCM-RELATED"/>
    <property type="match status" value="1"/>
</dbReference>
<feature type="transmembrane region" description="Helical" evidence="1">
    <location>
        <begin position="376"/>
        <end position="400"/>
    </location>
</feature>
<dbReference type="CDD" id="cd01949">
    <property type="entry name" value="GGDEF"/>
    <property type="match status" value="1"/>
</dbReference>
<evidence type="ECO:0000256" key="1">
    <source>
        <dbReference type="SAM" id="Phobius"/>
    </source>
</evidence>
<dbReference type="GO" id="GO:0052621">
    <property type="term" value="F:diguanylate cyclase activity"/>
    <property type="evidence" value="ECO:0007669"/>
    <property type="project" value="TreeGrafter"/>
</dbReference>
<dbReference type="EMBL" id="AFZC02000002">
    <property type="protein sequence ID" value="EHL13273.1"/>
    <property type="molecule type" value="Genomic_DNA"/>
</dbReference>
<evidence type="ECO:0000313" key="3">
    <source>
        <dbReference type="EMBL" id="EHL13273.1"/>
    </source>
</evidence>
<name>G9WL29_9FIRM</name>
<feature type="transmembrane region" description="Helical" evidence="1">
    <location>
        <begin position="12"/>
        <end position="35"/>
    </location>
</feature>
<dbReference type="PATRIC" id="fig|796943.3.peg.445"/>
<dbReference type="Pfam" id="PF00990">
    <property type="entry name" value="GGDEF"/>
    <property type="match status" value="1"/>
</dbReference>
<feature type="transmembrane region" description="Helical" evidence="1">
    <location>
        <begin position="240"/>
        <end position="260"/>
    </location>
</feature>
<dbReference type="InterPro" id="IPR043128">
    <property type="entry name" value="Rev_trsase/Diguanyl_cyclase"/>
</dbReference>
<feature type="transmembrane region" description="Helical" evidence="1">
    <location>
        <begin position="335"/>
        <end position="356"/>
    </location>
</feature>